<evidence type="ECO:0000256" key="9">
    <source>
        <dbReference type="SAM" id="MobiDB-lite"/>
    </source>
</evidence>
<dbReference type="GO" id="GO:0004842">
    <property type="term" value="F:ubiquitin-protein transferase activity"/>
    <property type="evidence" value="ECO:0000318"/>
    <property type="project" value="GO_Central"/>
</dbReference>
<dbReference type="Bgee" id="108707636">
    <property type="expression patterns" value="Expressed in blastula and 19 other cell types or tissues"/>
</dbReference>
<feature type="region of interest" description="Disordered" evidence="9">
    <location>
        <begin position="1"/>
        <end position="70"/>
    </location>
</feature>
<dbReference type="GO" id="GO:0035861">
    <property type="term" value="C:site of double-strand break"/>
    <property type="evidence" value="ECO:0000318"/>
    <property type="project" value="GO_Central"/>
</dbReference>
<feature type="compositionally biased region" description="Basic and acidic residues" evidence="9">
    <location>
        <begin position="15"/>
        <end position="34"/>
    </location>
</feature>
<dbReference type="GeneID" id="108707636"/>
<keyword evidence="5" id="KW-0227">DNA damage</keyword>
<feature type="coiled-coil region" evidence="8">
    <location>
        <begin position="437"/>
        <end position="464"/>
    </location>
</feature>
<dbReference type="GO" id="GO:0031491">
    <property type="term" value="F:nucleosome binding"/>
    <property type="evidence" value="ECO:0000318"/>
    <property type="project" value="GO_Central"/>
</dbReference>
<feature type="region of interest" description="Disordered" evidence="9">
    <location>
        <begin position="249"/>
        <end position="288"/>
    </location>
</feature>
<evidence type="ECO:0000256" key="7">
    <source>
        <dbReference type="ARBA" id="ARBA00023242"/>
    </source>
</evidence>
<name>A0A1L8HJZ9_XENLA</name>
<keyword evidence="4" id="KW-0808">Transferase</keyword>
<organism evidence="10 11">
    <name type="scientific">Xenopus laevis</name>
    <name type="common">African clawed frog</name>
    <dbReference type="NCBI Taxonomy" id="8355"/>
    <lineage>
        <taxon>Eukaryota</taxon>
        <taxon>Metazoa</taxon>
        <taxon>Chordata</taxon>
        <taxon>Craniata</taxon>
        <taxon>Vertebrata</taxon>
        <taxon>Euteleostomi</taxon>
        <taxon>Amphibia</taxon>
        <taxon>Batrachia</taxon>
        <taxon>Anura</taxon>
        <taxon>Pipoidea</taxon>
        <taxon>Pipidae</taxon>
        <taxon>Xenopodinae</taxon>
        <taxon>Xenopus</taxon>
        <taxon>Xenopus</taxon>
    </lineage>
</organism>
<dbReference type="PaxDb" id="8355-A0A1L8HJZ9"/>
<dbReference type="STRING" id="8355.A0A1L8HJZ9"/>
<dbReference type="EC" id="2.3.2.27" evidence="3"/>
<dbReference type="Xenbase" id="XB-GENE-17338743">
    <property type="gene designation" value="rnf169.L"/>
</dbReference>
<evidence type="ECO:0000256" key="8">
    <source>
        <dbReference type="SAM" id="Coils"/>
    </source>
</evidence>
<comment type="catalytic activity">
    <reaction evidence="1">
        <text>S-ubiquitinyl-[E2 ubiquitin-conjugating enzyme]-L-cysteine + [acceptor protein]-L-lysine = [E2 ubiquitin-conjugating enzyme]-L-cysteine + N(6)-ubiquitinyl-[acceptor protein]-L-lysine.</text>
        <dbReference type="EC" id="2.3.2.27"/>
    </reaction>
</comment>
<reference evidence="11" key="1">
    <citation type="submission" date="2025-08" db="UniProtKB">
        <authorList>
            <consortium name="RefSeq"/>
        </authorList>
    </citation>
    <scope>IDENTIFICATION</scope>
    <source>
        <strain evidence="11">J_2021</strain>
        <tissue evidence="11">Erythrocytes</tissue>
    </source>
</reference>
<feature type="compositionally biased region" description="Polar residues" evidence="9">
    <location>
        <begin position="268"/>
        <end position="284"/>
    </location>
</feature>
<dbReference type="InterPro" id="IPR051657">
    <property type="entry name" value="RNF168/RNF169_E3_ubiq-ligase"/>
</dbReference>
<evidence type="ECO:0000256" key="4">
    <source>
        <dbReference type="ARBA" id="ARBA00022679"/>
    </source>
</evidence>
<evidence type="ECO:0000313" key="12">
    <source>
        <dbReference type="Xenbase" id="XB-GENE-17338743"/>
    </source>
</evidence>
<dbReference type="GO" id="GO:0005634">
    <property type="term" value="C:nucleus"/>
    <property type="evidence" value="ECO:0000318"/>
    <property type="project" value="GO_Central"/>
</dbReference>
<evidence type="ECO:0000256" key="6">
    <source>
        <dbReference type="ARBA" id="ARBA00022786"/>
    </source>
</evidence>
<evidence type="ECO:0000313" key="11">
    <source>
        <dbReference type="RefSeq" id="XP_018101122.1"/>
    </source>
</evidence>
<keyword evidence="8" id="KW-0175">Coiled coil</keyword>
<accession>A0A1L8HJZ9</accession>
<dbReference type="PANTHER" id="PTHR23328">
    <property type="entry name" value="RING-TYPE DOMAIN-CONTAINING PROTEIN"/>
    <property type="match status" value="1"/>
</dbReference>
<keyword evidence="10" id="KW-1185">Reference proteome</keyword>
<evidence type="ECO:0000256" key="1">
    <source>
        <dbReference type="ARBA" id="ARBA00000900"/>
    </source>
</evidence>
<gene>
    <name evidence="11 12" type="primary">rnf169.L</name>
</gene>
<dbReference type="AlphaFoldDB" id="A0A1L8HJZ9"/>
<protein>
    <recommendedName>
        <fullName evidence="3">RING-type E3 ubiquitin transferase</fullName>
        <ecNumber evidence="3">2.3.2.27</ecNumber>
    </recommendedName>
</protein>
<comment type="subcellular location">
    <subcellularLocation>
        <location evidence="2">Nucleus</location>
    </subcellularLocation>
</comment>
<dbReference type="PANTHER" id="PTHR23328:SF2">
    <property type="entry name" value="E3 UBIQUITIN-PROTEIN LIGASE RNF169"/>
    <property type="match status" value="1"/>
</dbReference>
<dbReference type="CTD" id="108707636"/>
<dbReference type="OrthoDB" id="8959987at2759"/>
<dbReference type="OMA" id="EFIFRAP"/>
<evidence type="ECO:0000256" key="5">
    <source>
        <dbReference type="ARBA" id="ARBA00022763"/>
    </source>
</evidence>
<keyword evidence="6" id="KW-0833">Ubl conjugation pathway</keyword>
<evidence type="ECO:0000256" key="3">
    <source>
        <dbReference type="ARBA" id="ARBA00012483"/>
    </source>
</evidence>
<dbReference type="GO" id="GO:0006302">
    <property type="term" value="P:double-strand break repair"/>
    <property type="evidence" value="ECO:0000318"/>
    <property type="project" value="GO_Central"/>
</dbReference>
<dbReference type="CDD" id="cd21952">
    <property type="entry name" value="MIU2_RNF168"/>
    <property type="match status" value="1"/>
</dbReference>
<dbReference type="Proteomes" id="UP000186698">
    <property type="component" value="Chromosome 2L"/>
</dbReference>
<keyword evidence="7" id="KW-0539">Nucleus</keyword>
<sequence>MSRVRKVSGRSAQINEEKEEKDSEDRSQRLHQAEAEGLAIKLSQHPQRLSDSENEEPVPDRIPHRSAFVSKSSANSLTSLAWGRQSKVERSQSCTDTTVNESITLGRRRAAHPPKAKVPLGGCLSSAVVGVLLSTENSRSFSAPVLTAEKRLSLNPLTSFVPLHKPDRSISPESNDSISEELNHFKPIVCSPCTPPKRLPDGRILSPVIIKSTPRNLRKSLQKPTTYEASPMILKKWEQVFQDRQMKKTLSKGTLTSSAEPDEDASSKNKQVPSSRELSACKNSRSGKRNTLLGDVELLPSSSKSVHLEMRDEGKNLVLSNNDSLVSTGPLTETGGATDFTDLNSNLRRGSKPIEADSKEPHSKCLRVKSLKTAIKRPHRISTQLVNMQNGACFRAAENISPQIPQRRGQKKRCKTKHLEQNGSFKRLKVTRGGKCVQGLDLRRKDTEQRLAQEEEDKKLALKLQQIFDKETRTVNRCKGSRDEYPLRSKSTAGAN</sequence>
<dbReference type="AGR" id="Xenbase:XB-GENE-17338743"/>
<proteinExistence type="predicted"/>
<dbReference type="RefSeq" id="XP_018101122.1">
    <property type="nucleotide sequence ID" value="XM_018245633.2"/>
</dbReference>
<evidence type="ECO:0000256" key="2">
    <source>
        <dbReference type="ARBA" id="ARBA00004123"/>
    </source>
</evidence>
<evidence type="ECO:0000313" key="10">
    <source>
        <dbReference type="Proteomes" id="UP000186698"/>
    </source>
</evidence>
<dbReference type="KEGG" id="xla:108707636"/>
<dbReference type="GO" id="GO:0061630">
    <property type="term" value="F:ubiquitin protein ligase activity"/>
    <property type="evidence" value="ECO:0007669"/>
    <property type="project" value="UniProtKB-EC"/>
</dbReference>